<dbReference type="PhylomeDB" id="E9GIV7"/>
<evidence type="ECO:0000256" key="1">
    <source>
        <dbReference type="SAM" id="SignalP"/>
    </source>
</evidence>
<keyword evidence="1" id="KW-0732">Signal</keyword>
<feature type="chain" id="PRO_5003241053" evidence="1">
    <location>
        <begin position="21"/>
        <end position="208"/>
    </location>
</feature>
<sequence>MRLAIVALLLSCCWSAAVLAEPEPYYNFNYLSPTYFRSGGGYPYPSMAEQVIGPEDVDGRFYIATVTLTLSTVTATSVAVTVTTCTTTTAALLACVPGRRRRDIFLEIDKPGRGLYYDDNEPESEEGTAFLPKPKEIEHPVEQPARVARQMTAVPVVIEPGFNAPEDVRGGRFLMAFATSTVTATSTSTSTSVLVAICSSTSAFRTCA</sequence>
<dbReference type="KEGG" id="dpx:DAPPUDRAFT_103271"/>
<dbReference type="AlphaFoldDB" id="E9GIV7"/>
<keyword evidence="3" id="KW-1185">Reference proteome</keyword>
<evidence type="ECO:0000313" key="2">
    <source>
        <dbReference type="EMBL" id="EFX80586.1"/>
    </source>
</evidence>
<reference evidence="2 3" key="1">
    <citation type="journal article" date="2011" name="Science">
        <title>The ecoresponsive genome of Daphnia pulex.</title>
        <authorList>
            <person name="Colbourne J.K."/>
            <person name="Pfrender M.E."/>
            <person name="Gilbert D."/>
            <person name="Thomas W.K."/>
            <person name="Tucker A."/>
            <person name="Oakley T.H."/>
            <person name="Tokishita S."/>
            <person name="Aerts A."/>
            <person name="Arnold G.J."/>
            <person name="Basu M.K."/>
            <person name="Bauer D.J."/>
            <person name="Caceres C.E."/>
            <person name="Carmel L."/>
            <person name="Casola C."/>
            <person name="Choi J.H."/>
            <person name="Detter J.C."/>
            <person name="Dong Q."/>
            <person name="Dusheyko S."/>
            <person name="Eads B.D."/>
            <person name="Frohlich T."/>
            <person name="Geiler-Samerotte K.A."/>
            <person name="Gerlach D."/>
            <person name="Hatcher P."/>
            <person name="Jogdeo S."/>
            <person name="Krijgsveld J."/>
            <person name="Kriventseva E.V."/>
            <person name="Kultz D."/>
            <person name="Laforsch C."/>
            <person name="Lindquist E."/>
            <person name="Lopez J."/>
            <person name="Manak J.R."/>
            <person name="Muller J."/>
            <person name="Pangilinan J."/>
            <person name="Patwardhan R.P."/>
            <person name="Pitluck S."/>
            <person name="Pritham E.J."/>
            <person name="Rechtsteiner A."/>
            <person name="Rho M."/>
            <person name="Rogozin I.B."/>
            <person name="Sakarya O."/>
            <person name="Salamov A."/>
            <person name="Schaack S."/>
            <person name="Shapiro H."/>
            <person name="Shiga Y."/>
            <person name="Skalitzky C."/>
            <person name="Smith Z."/>
            <person name="Souvorov A."/>
            <person name="Sung W."/>
            <person name="Tang Z."/>
            <person name="Tsuchiya D."/>
            <person name="Tu H."/>
            <person name="Vos H."/>
            <person name="Wang M."/>
            <person name="Wolf Y.I."/>
            <person name="Yamagata H."/>
            <person name="Yamada T."/>
            <person name="Ye Y."/>
            <person name="Shaw J.R."/>
            <person name="Andrews J."/>
            <person name="Crease T.J."/>
            <person name="Tang H."/>
            <person name="Lucas S.M."/>
            <person name="Robertson H.M."/>
            <person name="Bork P."/>
            <person name="Koonin E.V."/>
            <person name="Zdobnov E.M."/>
            <person name="Grigoriev I.V."/>
            <person name="Lynch M."/>
            <person name="Boore J.L."/>
        </authorList>
    </citation>
    <scope>NUCLEOTIDE SEQUENCE [LARGE SCALE GENOMIC DNA]</scope>
</reference>
<dbReference type="Proteomes" id="UP000000305">
    <property type="component" value="Unassembled WGS sequence"/>
</dbReference>
<dbReference type="InParanoid" id="E9GIV7"/>
<dbReference type="EMBL" id="GL732547">
    <property type="protein sequence ID" value="EFX80586.1"/>
    <property type="molecule type" value="Genomic_DNA"/>
</dbReference>
<dbReference type="HOGENOM" id="CLU_092176_0_0_1"/>
<name>E9GIV7_DAPPU</name>
<dbReference type="OrthoDB" id="6371210at2759"/>
<evidence type="ECO:0000313" key="3">
    <source>
        <dbReference type="Proteomes" id="UP000000305"/>
    </source>
</evidence>
<accession>E9GIV7</accession>
<gene>
    <name evidence="2" type="ORF">DAPPUDRAFT_103271</name>
</gene>
<organism evidence="2 3">
    <name type="scientific">Daphnia pulex</name>
    <name type="common">Water flea</name>
    <dbReference type="NCBI Taxonomy" id="6669"/>
    <lineage>
        <taxon>Eukaryota</taxon>
        <taxon>Metazoa</taxon>
        <taxon>Ecdysozoa</taxon>
        <taxon>Arthropoda</taxon>
        <taxon>Crustacea</taxon>
        <taxon>Branchiopoda</taxon>
        <taxon>Diplostraca</taxon>
        <taxon>Cladocera</taxon>
        <taxon>Anomopoda</taxon>
        <taxon>Daphniidae</taxon>
        <taxon>Daphnia</taxon>
    </lineage>
</organism>
<proteinExistence type="predicted"/>
<protein>
    <submittedName>
        <fullName evidence="2">Uncharacterized protein</fullName>
    </submittedName>
</protein>
<feature type="signal peptide" evidence="1">
    <location>
        <begin position="1"/>
        <end position="20"/>
    </location>
</feature>